<keyword evidence="7" id="KW-0924">Ammonia transport</keyword>
<evidence type="ECO:0000256" key="5">
    <source>
        <dbReference type="ARBA" id="ARBA00022989"/>
    </source>
</evidence>
<dbReference type="PANTHER" id="PTHR11730:SF89">
    <property type="entry name" value="AMMONIUM TRANSPORTER SLL0108-RELATED"/>
    <property type="match status" value="1"/>
</dbReference>
<gene>
    <name evidence="10" type="ORF">JW498_04725</name>
</gene>
<dbReference type="PANTHER" id="PTHR11730">
    <property type="entry name" value="AMMONIUM TRANSPORTER"/>
    <property type="match status" value="1"/>
</dbReference>
<dbReference type="Gene3D" id="1.10.3430.10">
    <property type="entry name" value="Ammonium transporter AmtB like domains"/>
    <property type="match status" value="1"/>
</dbReference>
<feature type="transmembrane region" description="Helical" evidence="8">
    <location>
        <begin position="93"/>
        <end position="114"/>
    </location>
</feature>
<comment type="similarity">
    <text evidence="2">Belongs to the ammonia transporter channel (TC 1.A.11.2) family.</text>
</comment>
<keyword evidence="3" id="KW-0813">Transport</keyword>
<feature type="transmembrane region" description="Helical" evidence="8">
    <location>
        <begin position="207"/>
        <end position="227"/>
    </location>
</feature>
<feature type="transmembrane region" description="Helical" evidence="8">
    <location>
        <begin position="233"/>
        <end position="255"/>
    </location>
</feature>
<evidence type="ECO:0000313" key="10">
    <source>
        <dbReference type="EMBL" id="MBN0986654.1"/>
    </source>
</evidence>
<feature type="domain" description="Ammonium transporter AmtB-like" evidence="9">
    <location>
        <begin position="19"/>
        <end position="395"/>
    </location>
</feature>
<feature type="transmembrane region" description="Helical" evidence="8">
    <location>
        <begin position="262"/>
        <end position="280"/>
    </location>
</feature>
<dbReference type="Pfam" id="PF00909">
    <property type="entry name" value="Ammonium_transp"/>
    <property type="match status" value="1"/>
</dbReference>
<proteinExistence type="inferred from homology"/>
<comment type="caution">
    <text evidence="10">The sequence shown here is derived from an EMBL/GenBank/DDBJ whole genome shotgun (WGS) entry which is preliminary data.</text>
</comment>
<dbReference type="EMBL" id="JAFFZP010000005">
    <property type="protein sequence ID" value="MBN0986654.1"/>
    <property type="molecule type" value="Genomic_DNA"/>
</dbReference>
<dbReference type="InterPro" id="IPR024041">
    <property type="entry name" value="NH4_transpt_AmtB-like_dom"/>
</dbReference>
<keyword evidence="6 8" id="KW-0472">Membrane</keyword>
<keyword evidence="11" id="KW-1185">Reference proteome</keyword>
<feature type="transmembrane region" description="Helical" evidence="8">
    <location>
        <begin position="351"/>
        <end position="372"/>
    </location>
</feature>
<dbReference type="SUPFAM" id="SSF111352">
    <property type="entry name" value="Ammonium transporter"/>
    <property type="match status" value="1"/>
</dbReference>
<feature type="transmembrane region" description="Helical" evidence="8">
    <location>
        <begin position="316"/>
        <end position="339"/>
    </location>
</feature>
<organism evidence="10 11">
    <name type="scientific">Amphritea pacifica</name>
    <dbReference type="NCBI Taxonomy" id="2811233"/>
    <lineage>
        <taxon>Bacteria</taxon>
        <taxon>Pseudomonadati</taxon>
        <taxon>Pseudomonadota</taxon>
        <taxon>Gammaproteobacteria</taxon>
        <taxon>Oceanospirillales</taxon>
        <taxon>Oceanospirillaceae</taxon>
        <taxon>Amphritea</taxon>
    </lineage>
</organism>
<dbReference type="PROSITE" id="PS01219">
    <property type="entry name" value="AMMONIUM_TRANSP"/>
    <property type="match status" value="1"/>
</dbReference>
<keyword evidence="4 8" id="KW-0812">Transmembrane</keyword>
<protein>
    <submittedName>
        <fullName evidence="10">Ammonium transporter</fullName>
    </submittedName>
</protein>
<evidence type="ECO:0000259" key="9">
    <source>
        <dbReference type="Pfam" id="PF00909"/>
    </source>
</evidence>
<sequence length="402" mass="42555">MESVNSAVETLVQSSNTLFILMGAIMVFAMHAGFAFLEVGTVRQKNQVNALVKIMTDFGFSAVAYFFIGYWVAYDVTFFQDAQTLAQGNGYELVKFFFLMTFAAAIPAIVSGGIAERAQFWPFLIASSLIVAFVYPFFEGIIWNGNYGIQDWMEATFGAAFHDFAGSVVVHGVGGWLGLVAVIMLGIRKGRYRSGKLVAFPPSNIPFLALGAWILCIGWFGFNVMSAQTLDGISGLVAVNSLMAMVGGIIVSLLLGKNDPGFIHNGPLAGLVAICAGSDIVHPIGALMIGGIAGALFVWMFTVVQNRWKIDDVLGVWPLHGLCGAWGGIAAGIFGSVSLGGLGGVSLTTQVVGTLLGIAIAVLGGVIVYGAIKVVMGLRLDEEQEFNGADLSIHNIESVSVD</sequence>
<evidence type="ECO:0000256" key="8">
    <source>
        <dbReference type="SAM" id="Phobius"/>
    </source>
</evidence>
<evidence type="ECO:0000256" key="3">
    <source>
        <dbReference type="ARBA" id="ARBA00022448"/>
    </source>
</evidence>
<feature type="transmembrane region" description="Helical" evidence="8">
    <location>
        <begin position="286"/>
        <end position="304"/>
    </location>
</feature>
<dbReference type="InterPro" id="IPR018047">
    <property type="entry name" value="Ammonium_transpt_CS"/>
</dbReference>
<name>A0ABS2W4L4_9GAMM</name>
<dbReference type="Proteomes" id="UP000760472">
    <property type="component" value="Unassembled WGS sequence"/>
</dbReference>
<evidence type="ECO:0000256" key="2">
    <source>
        <dbReference type="ARBA" id="ARBA00005887"/>
    </source>
</evidence>
<evidence type="ECO:0000313" key="11">
    <source>
        <dbReference type="Proteomes" id="UP000760472"/>
    </source>
</evidence>
<evidence type="ECO:0000256" key="1">
    <source>
        <dbReference type="ARBA" id="ARBA00004141"/>
    </source>
</evidence>
<feature type="transmembrane region" description="Helical" evidence="8">
    <location>
        <begin position="164"/>
        <end position="187"/>
    </location>
</feature>
<accession>A0ABS2W4L4</accession>
<keyword evidence="5 8" id="KW-1133">Transmembrane helix</keyword>
<evidence type="ECO:0000256" key="6">
    <source>
        <dbReference type="ARBA" id="ARBA00023136"/>
    </source>
</evidence>
<reference evidence="10 11" key="1">
    <citation type="submission" date="2021-02" db="EMBL/GenBank/DDBJ databases">
        <title>A novel species of genus Amphritea isolated from a fishpond in China.</title>
        <authorList>
            <person name="Lu H."/>
        </authorList>
    </citation>
    <scope>NUCLEOTIDE SEQUENCE [LARGE SCALE GENOMIC DNA]</scope>
    <source>
        <strain evidence="10 11">RP18W</strain>
    </source>
</reference>
<dbReference type="InterPro" id="IPR029020">
    <property type="entry name" value="Ammonium/urea_transptr"/>
</dbReference>
<feature type="transmembrane region" description="Helical" evidence="8">
    <location>
        <begin position="51"/>
        <end position="73"/>
    </location>
</feature>
<feature type="transmembrane region" description="Helical" evidence="8">
    <location>
        <begin position="121"/>
        <end position="144"/>
    </location>
</feature>
<comment type="subcellular location">
    <subcellularLocation>
        <location evidence="1">Membrane</location>
        <topology evidence="1">Multi-pass membrane protein</topology>
    </subcellularLocation>
</comment>
<dbReference type="RefSeq" id="WP_205210716.1">
    <property type="nucleotide sequence ID" value="NZ_JAFFZO010000017.1"/>
</dbReference>
<feature type="transmembrane region" description="Helical" evidence="8">
    <location>
        <begin position="18"/>
        <end position="39"/>
    </location>
</feature>
<evidence type="ECO:0000256" key="7">
    <source>
        <dbReference type="ARBA" id="ARBA00023177"/>
    </source>
</evidence>
<evidence type="ECO:0000256" key="4">
    <source>
        <dbReference type="ARBA" id="ARBA00022692"/>
    </source>
</evidence>